<evidence type="ECO:0000259" key="1">
    <source>
        <dbReference type="SMART" id="SM00829"/>
    </source>
</evidence>
<keyword evidence="3" id="KW-1185">Reference proteome</keyword>
<dbReference type="InterPro" id="IPR047122">
    <property type="entry name" value="Trans-enoyl_RdTase-like"/>
</dbReference>
<dbReference type="OrthoDB" id="2722873at2759"/>
<dbReference type="InterPro" id="IPR013149">
    <property type="entry name" value="ADH-like_C"/>
</dbReference>
<dbReference type="InterPro" id="IPR011032">
    <property type="entry name" value="GroES-like_sf"/>
</dbReference>
<reference evidence="2 3" key="1">
    <citation type="journal article" date="2018" name="Biotechnol. Biofuels">
        <title>Integrative visual omics of the white-rot fungus Polyporus brumalis exposes the biotechnological potential of its oxidative enzymes for delignifying raw plant biomass.</title>
        <authorList>
            <person name="Miyauchi S."/>
            <person name="Rancon A."/>
            <person name="Drula E."/>
            <person name="Hage H."/>
            <person name="Chaduli D."/>
            <person name="Favel A."/>
            <person name="Grisel S."/>
            <person name="Henrissat B."/>
            <person name="Herpoel-Gimbert I."/>
            <person name="Ruiz-Duenas F.J."/>
            <person name="Chevret D."/>
            <person name="Hainaut M."/>
            <person name="Lin J."/>
            <person name="Wang M."/>
            <person name="Pangilinan J."/>
            <person name="Lipzen A."/>
            <person name="Lesage-Meessen L."/>
            <person name="Navarro D."/>
            <person name="Riley R."/>
            <person name="Grigoriev I.V."/>
            <person name="Zhou S."/>
            <person name="Raouche S."/>
            <person name="Rosso M.N."/>
        </authorList>
    </citation>
    <scope>NUCLEOTIDE SEQUENCE [LARGE SCALE GENOMIC DNA]</scope>
    <source>
        <strain evidence="2 3">BRFM 1820</strain>
    </source>
</reference>
<dbReference type="Proteomes" id="UP000256964">
    <property type="component" value="Unassembled WGS sequence"/>
</dbReference>
<proteinExistence type="predicted"/>
<dbReference type="SUPFAM" id="SSF50129">
    <property type="entry name" value="GroES-like"/>
    <property type="match status" value="1"/>
</dbReference>
<dbReference type="Gene3D" id="3.90.180.10">
    <property type="entry name" value="Medium-chain alcohol dehydrogenases, catalytic domain"/>
    <property type="match status" value="1"/>
</dbReference>
<dbReference type="STRING" id="139420.A0A371D2U6"/>
<dbReference type="InterPro" id="IPR036291">
    <property type="entry name" value="NAD(P)-bd_dom_sf"/>
</dbReference>
<accession>A0A371D2U6</accession>
<protein>
    <submittedName>
        <fullName evidence="2">GroES-like protein</fullName>
    </submittedName>
</protein>
<dbReference type="AlphaFoldDB" id="A0A371D2U6"/>
<feature type="domain" description="Enoyl reductase (ER)" evidence="1">
    <location>
        <begin position="18"/>
        <end position="351"/>
    </location>
</feature>
<dbReference type="Pfam" id="PF08240">
    <property type="entry name" value="ADH_N"/>
    <property type="match status" value="1"/>
</dbReference>
<dbReference type="SMART" id="SM00829">
    <property type="entry name" value="PKS_ER"/>
    <property type="match status" value="1"/>
</dbReference>
<organism evidence="2 3">
    <name type="scientific">Lentinus brumalis</name>
    <dbReference type="NCBI Taxonomy" id="2498619"/>
    <lineage>
        <taxon>Eukaryota</taxon>
        <taxon>Fungi</taxon>
        <taxon>Dikarya</taxon>
        <taxon>Basidiomycota</taxon>
        <taxon>Agaricomycotina</taxon>
        <taxon>Agaricomycetes</taxon>
        <taxon>Polyporales</taxon>
        <taxon>Polyporaceae</taxon>
        <taxon>Lentinus</taxon>
    </lineage>
</organism>
<dbReference type="InterPro" id="IPR013154">
    <property type="entry name" value="ADH-like_N"/>
</dbReference>
<dbReference type="PANTHER" id="PTHR45348:SF2">
    <property type="entry name" value="ZINC-TYPE ALCOHOL DEHYDROGENASE-LIKE PROTEIN C2E1P3.01"/>
    <property type="match status" value="1"/>
</dbReference>
<evidence type="ECO:0000313" key="3">
    <source>
        <dbReference type="Proteomes" id="UP000256964"/>
    </source>
</evidence>
<dbReference type="Gene3D" id="3.40.50.720">
    <property type="entry name" value="NAD(P)-binding Rossmann-like Domain"/>
    <property type="match status" value="1"/>
</dbReference>
<sequence length="353" mass="37947">MTSAIPTTMKAIVFDESGQVSVKEHPVPTIADNEILVKNIAISQNPAEWKCIDYKLYKPGSVLGSDFSGIVVKTGKNVTDGPKVGDHVAGIVHGCEFPDKGAYAEYVKADPELVWTVPKGTFSHEQAAAYGVAFWTAVQALYNPKHLGLVEPPEKVAKPEWVLVYGGSSACGLSAIQLAHLSGYKVVTTASTRNHALLKSLGADVTIDYREPDLVSKIKEATGDSVKYGADMIADDETKKITVQAIGPSGGKVVGLSPMQSAEVDRKDVTFSSTFLFSVYGYPVSLGPMQLPAAPQDRAHMVAFLKKLPQLVRDGAVKPLPTKLWEGGLEAVKDGLQYMREGKVSAEKIVYRV</sequence>
<dbReference type="CDD" id="cd08249">
    <property type="entry name" value="enoyl_reductase_like"/>
    <property type="match status" value="1"/>
</dbReference>
<dbReference type="EMBL" id="KZ857423">
    <property type="protein sequence ID" value="RDX46878.1"/>
    <property type="molecule type" value="Genomic_DNA"/>
</dbReference>
<dbReference type="PANTHER" id="PTHR45348">
    <property type="entry name" value="HYPOTHETICAL OXIDOREDUCTASE (EUROFUNG)"/>
    <property type="match status" value="1"/>
</dbReference>
<dbReference type="Pfam" id="PF00107">
    <property type="entry name" value="ADH_zinc_N"/>
    <property type="match status" value="1"/>
</dbReference>
<name>A0A371D2U6_9APHY</name>
<dbReference type="GO" id="GO:0016651">
    <property type="term" value="F:oxidoreductase activity, acting on NAD(P)H"/>
    <property type="evidence" value="ECO:0007669"/>
    <property type="project" value="InterPro"/>
</dbReference>
<gene>
    <name evidence="2" type="ORF">OH76DRAFT_1406480</name>
</gene>
<dbReference type="SUPFAM" id="SSF51735">
    <property type="entry name" value="NAD(P)-binding Rossmann-fold domains"/>
    <property type="match status" value="1"/>
</dbReference>
<dbReference type="InterPro" id="IPR020843">
    <property type="entry name" value="ER"/>
</dbReference>
<evidence type="ECO:0000313" key="2">
    <source>
        <dbReference type="EMBL" id="RDX46878.1"/>
    </source>
</evidence>